<evidence type="ECO:0000256" key="4">
    <source>
        <dbReference type="ARBA" id="ARBA00022833"/>
    </source>
</evidence>
<evidence type="ECO:0000313" key="8">
    <source>
        <dbReference type="Proteomes" id="UP000595140"/>
    </source>
</evidence>
<dbReference type="InterPro" id="IPR047192">
    <property type="entry name" value="Euk_RPA1_DBD_C"/>
</dbReference>
<gene>
    <name evidence="7" type="ORF">CCAM_LOCUS32006</name>
</gene>
<dbReference type="GO" id="GO:0008270">
    <property type="term" value="F:zinc ion binding"/>
    <property type="evidence" value="ECO:0007669"/>
    <property type="project" value="UniProtKB-KW"/>
</dbReference>
<dbReference type="CDD" id="cd04476">
    <property type="entry name" value="RPA1_DBD_C"/>
    <property type="match status" value="1"/>
</dbReference>
<dbReference type="Pfam" id="PF08646">
    <property type="entry name" value="Rep_fac-A_C"/>
    <property type="match status" value="1"/>
</dbReference>
<accession>A0A484MN04</accession>
<dbReference type="InterPro" id="IPR013955">
    <property type="entry name" value="Rep_factor-A_C"/>
</dbReference>
<dbReference type="GO" id="GO:0003677">
    <property type="term" value="F:DNA binding"/>
    <property type="evidence" value="ECO:0007669"/>
    <property type="project" value="UniProtKB-KW"/>
</dbReference>
<comment type="similarity">
    <text evidence="1">Belongs to the replication factor A protein 1 family.</text>
</comment>
<sequence length="169" mass="19387">MHSWSYLGFTDCNKKVYPEDARFKCDGCDKTIPHGVYRYKVIVNVVDGTKGGNTAFVLFDKECLNLLGVGAYLLRDSMMERNLDPDMLPHELDALVCRKALFKVYVKKQAGSPIRKGPRIFSIGQIITDPKMMSKYGERTEERTKFDDLWDNVVDLTQCVEKGLWIHTQ</sequence>
<proteinExistence type="inferred from homology"/>
<reference evidence="7 8" key="1">
    <citation type="submission" date="2018-04" db="EMBL/GenBank/DDBJ databases">
        <authorList>
            <person name="Vogel A."/>
        </authorList>
    </citation>
    <scope>NUCLEOTIDE SEQUENCE [LARGE SCALE GENOMIC DNA]</scope>
</reference>
<keyword evidence="8" id="KW-1185">Reference proteome</keyword>
<evidence type="ECO:0000259" key="6">
    <source>
        <dbReference type="Pfam" id="PF08646"/>
    </source>
</evidence>
<evidence type="ECO:0000256" key="3">
    <source>
        <dbReference type="ARBA" id="ARBA00022771"/>
    </source>
</evidence>
<dbReference type="EMBL" id="OOIL02004034">
    <property type="protein sequence ID" value="VFQ90230.1"/>
    <property type="molecule type" value="Genomic_DNA"/>
</dbReference>
<keyword evidence="2" id="KW-0479">Metal-binding</keyword>
<organism evidence="7 8">
    <name type="scientific">Cuscuta campestris</name>
    <dbReference type="NCBI Taxonomy" id="132261"/>
    <lineage>
        <taxon>Eukaryota</taxon>
        <taxon>Viridiplantae</taxon>
        <taxon>Streptophyta</taxon>
        <taxon>Embryophyta</taxon>
        <taxon>Tracheophyta</taxon>
        <taxon>Spermatophyta</taxon>
        <taxon>Magnoliopsida</taxon>
        <taxon>eudicotyledons</taxon>
        <taxon>Gunneridae</taxon>
        <taxon>Pentapetalae</taxon>
        <taxon>asterids</taxon>
        <taxon>lamiids</taxon>
        <taxon>Solanales</taxon>
        <taxon>Convolvulaceae</taxon>
        <taxon>Cuscuteae</taxon>
        <taxon>Cuscuta</taxon>
        <taxon>Cuscuta subgen. Grammica</taxon>
        <taxon>Cuscuta sect. Cleistogrammica</taxon>
    </lineage>
</organism>
<dbReference type="Proteomes" id="UP000595140">
    <property type="component" value="Unassembled WGS sequence"/>
</dbReference>
<feature type="domain" description="Replication factor A C-terminal" evidence="6">
    <location>
        <begin position="11"/>
        <end position="109"/>
    </location>
</feature>
<evidence type="ECO:0000256" key="2">
    <source>
        <dbReference type="ARBA" id="ARBA00022723"/>
    </source>
</evidence>
<name>A0A484MN04_9ASTE</name>
<dbReference type="OrthoDB" id="1431587at2759"/>
<keyword evidence="3" id="KW-0863">Zinc-finger</keyword>
<evidence type="ECO:0000313" key="7">
    <source>
        <dbReference type="EMBL" id="VFQ90230.1"/>
    </source>
</evidence>
<dbReference type="InterPro" id="IPR012340">
    <property type="entry name" value="NA-bd_OB-fold"/>
</dbReference>
<keyword evidence="5" id="KW-0238">DNA-binding</keyword>
<protein>
    <recommendedName>
        <fullName evidence="6">Replication factor A C-terminal domain-containing protein</fullName>
    </recommendedName>
</protein>
<dbReference type="SUPFAM" id="SSF50249">
    <property type="entry name" value="Nucleic acid-binding proteins"/>
    <property type="match status" value="1"/>
</dbReference>
<keyword evidence="4" id="KW-0862">Zinc</keyword>
<evidence type="ECO:0000256" key="1">
    <source>
        <dbReference type="ARBA" id="ARBA00005690"/>
    </source>
</evidence>
<dbReference type="AlphaFoldDB" id="A0A484MN04"/>
<evidence type="ECO:0000256" key="5">
    <source>
        <dbReference type="ARBA" id="ARBA00023125"/>
    </source>
</evidence>
<dbReference type="Gene3D" id="2.40.50.140">
    <property type="entry name" value="Nucleic acid-binding proteins"/>
    <property type="match status" value="1"/>
</dbReference>